<evidence type="ECO:0000256" key="1">
    <source>
        <dbReference type="ARBA" id="ARBA00004123"/>
    </source>
</evidence>
<dbReference type="GO" id="GO:0005634">
    <property type="term" value="C:nucleus"/>
    <property type="evidence" value="ECO:0007669"/>
    <property type="project" value="UniProtKB-SubCell"/>
</dbReference>
<keyword evidence="4 6" id="KW-0371">Homeobox</keyword>
<keyword evidence="3 6" id="KW-0238">DNA-binding</keyword>
<dbReference type="Proteomes" id="UP000824540">
    <property type="component" value="Unassembled WGS sequence"/>
</dbReference>
<dbReference type="PROSITE" id="PS00027">
    <property type="entry name" value="HOMEOBOX_1"/>
    <property type="match status" value="1"/>
</dbReference>
<evidence type="ECO:0000313" key="10">
    <source>
        <dbReference type="EMBL" id="KAG9340514.1"/>
    </source>
</evidence>
<dbReference type="AlphaFoldDB" id="A0A8T2NKE3"/>
<evidence type="ECO:0000259" key="9">
    <source>
        <dbReference type="PROSITE" id="PS50071"/>
    </source>
</evidence>
<comment type="caution">
    <text evidence="10">The sequence shown here is derived from an EMBL/GenBank/DDBJ whole genome shotgun (WGS) entry which is preliminary data.</text>
</comment>
<evidence type="ECO:0000256" key="5">
    <source>
        <dbReference type="ARBA" id="ARBA00023242"/>
    </source>
</evidence>
<dbReference type="InterPro" id="IPR009057">
    <property type="entry name" value="Homeodomain-like_sf"/>
</dbReference>
<dbReference type="InterPro" id="IPR017970">
    <property type="entry name" value="Homeobox_CS"/>
</dbReference>
<reference evidence="10" key="1">
    <citation type="thesis" date="2021" institute="BYU ScholarsArchive" country="Provo, UT, USA">
        <title>Applications of and Algorithms for Genome Assembly and Genomic Analyses with an Emphasis on Marine Teleosts.</title>
        <authorList>
            <person name="Pickett B.D."/>
        </authorList>
    </citation>
    <scope>NUCLEOTIDE SEQUENCE</scope>
    <source>
        <strain evidence="10">HI-2016</strain>
    </source>
</reference>
<evidence type="ECO:0000256" key="8">
    <source>
        <dbReference type="SAM" id="MobiDB-lite"/>
    </source>
</evidence>
<keyword evidence="11" id="KW-1185">Reference proteome</keyword>
<name>A0A8T2NKE3_9TELE</name>
<proteinExistence type="predicted"/>
<evidence type="ECO:0000256" key="7">
    <source>
        <dbReference type="RuleBase" id="RU000682"/>
    </source>
</evidence>
<dbReference type="Gene3D" id="1.10.10.60">
    <property type="entry name" value="Homeodomain-like"/>
    <property type="match status" value="1"/>
</dbReference>
<dbReference type="GO" id="GO:0000978">
    <property type="term" value="F:RNA polymerase II cis-regulatory region sequence-specific DNA binding"/>
    <property type="evidence" value="ECO:0007669"/>
    <property type="project" value="TreeGrafter"/>
</dbReference>
<dbReference type="InterPro" id="IPR001356">
    <property type="entry name" value="HD"/>
</dbReference>
<comment type="subcellular location">
    <subcellularLocation>
        <location evidence="1 6 7">Nucleus</location>
    </subcellularLocation>
</comment>
<accession>A0A8T2NKE3</accession>
<protein>
    <recommendedName>
        <fullName evidence="9">Homeobox domain-containing protein</fullName>
    </recommendedName>
</protein>
<dbReference type="PANTHER" id="PTHR45793:SF5">
    <property type="entry name" value="HOMEOTIC PROTEIN OCELLILESS"/>
    <property type="match status" value="1"/>
</dbReference>
<dbReference type="Pfam" id="PF00046">
    <property type="entry name" value="Homeodomain"/>
    <property type="match status" value="1"/>
</dbReference>
<sequence length="225" mass="25565">MGSEKTSDFSIDHILGFTSKRKRPSHPTANDVSSSPGVHSACDLCLNPDYHRYPDVHRLAASTSSYLWETHHHQPVLYDYSNGYFGFASLSHYPSNLVFCGFTNGPGPQSQYDNSDLENPRKRSRMRTVFTGYQTQELEHLFSVTDYPASEAREELAVKAGLSSETVRVWFKNRRARRKKQIIGQGKSSAKVNHAKWDSPRNNRKMSLNTKVMGHYSRTSATLFD</sequence>
<feature type="DNA-binding region" description="Homeobox" evidence="6">
    <location>
        <begin position="123"/>
        <end position="182"/>
    </location>
</feature>
<dbReference type="EMBL" id="JAFBMS010000042">
    <property type="protein sequence ID" value="KAG9340514.1"/>
    <property type="molecule type" value="Genomic_DNA"/>
</dbReference>
<keyword evidence="2" id="KW-0217">Developmental protein</keyword>
<gene>
    <name evidence="10" type="ORF">JZ751_021334</name>
</gene>
<feature type="region of interest" description="Disordered" evidence="8">
    <location>
        <begin position="184"/>
        <end position="205"/>
    </location>
</feature>
<organism evidence="10 11">
    <name type="scientific">Albula glossodonta</name>
    <name type="common">roundjaw bonefish</name>
    <dbReference type="NCBI Taxonomy" id="121402"/>
    <lineage>
        <taxon>Eukaryota</taxon>
        <taxon>Metazoa</taxon>
        <taxon>Chordata</taxon>
        <taxon>Craniata</taxon>
        <taxon>Vertebrata</taxon>
        <taxon>Euteleostomi</taxon>
        <taxon>Actinopterygii</taxon>
        <taxon>Neopterygii</taxon>
        <taxon>Teleostei</taxon>
        <taxon>Albuliformes</taxon>
        <taxon>Albulidae</taxon>
        <taxon>Albula</taxon>
    </lineage>
</organism>
<dbReference type="CDD" id="cd00086">
    <property type="entry name" value="homeodomain"/>
    <property type="match status" value="1"/>
</dbReference>
<dbReference type="OrthoDB" id="6159439at2759"/>
<feature type="domain" description="Homeobox" evidence="9">
    <location>
        <begin position="121"/>
        <end position="181"/>
    </location>
</feature>
<dbReference type="GO" id="GO:0000981">
    <property type="term" value="F:DNA-binding transcription factor activity, RNA polymerase II-specific"/>
    <property type="evidence" value="ECO:0007669"/>
    <property type="project" value="InterPro"/>
</dbReference>
<evidence type="ECO:0000256" key="4">
    <source>
        <dbReference type="ARBA" id="ARBA00023155"/>
    </source>
</evidence>
<evidence type="ECO:0000313" key="11">
    <source>
        <dbReference type="Proteomes" id="UP000824540"/>
    </source>
</evidence>
<dbReference type="PROSITE" id="PS50071">
    <property type="entry name" value="HOMEOBOX_2"/>
    <property type="match status" value="1"/>
</dbReference>
<dbReference type="SMART" id="SM00389">
    <property type="entry name" value="HOX"/>
    <property type="match status" value="1"/>
</dbReference>
<evidence type="ECO:0000256" key="2">
    <source>
        <dbReference type="ARBA" id="ARBA00022473"/>
    </source>
</evidence>
<dbReference type="PANTHER" id="PTHR45793">
    <property type="entry name" value="HOMEOBOX PROTEIN"/>
    <property type="match status" value="1"/>
</dbReference>
<evidence type="ECO:0000256" key="3">
    <source>
        <dbReference type="ARBA" id="ARBA00023125"/>
    </source>
</evidence>
<keyword evidence="5 6" id="KW-0539">Nucleus</keyword>
<dbReference type="SUPFAM" id="SSF46689">
    <property type="entry name" value="Homeodomain-like"/>
    <property type="match status" value="1"/>
</dbReference>
<evidence type="ECO:0000256" key="6">
    <source>
        <dbReference type="PROSITE-ProRule" id="PRU00108"/>
    </source>
</evidence>